<keyword evidence="4" id="KW-0411">Iron-sulfur</keyword>
<keyword evidence="2" id="KW-0479">Metal-binding</keyword>
<feature type="region of interest" description="Disordered" evidence="6">
    <location>
        <begin position="107"/>
        <end position="135"/>
    </location>
</feature>
<evidence type="ECO:0000256" key="4">
    <source>
        <dbReference type="ARBA" id="ARBA00023014"/>
    </source>
</evidence>
<keyword evidence="1" id="KW-0001">2Fe-2S</keyword>
<feature type="region of interest" description="Disordered" evidence="6">
    <location>
        <begin position="19"/>
        <end position="49"/>
    </location>
</feature>
<organism evidence="8 9">
    <name type="scientific">Streptomyces lancefieldiae</name>
    <dbReference type="NCBI Taxonomy" id="3075520"/>
    <lineage>
        <taxon>Bacteria</taxon>
        <taxon>Bacillati</taxon>
        <taxon>Actinomycetota</taxon>
        <taxon>Actinomycetes</taxon>
        <taxon>Kitasatosporales</taxon>
        <taxon>Streptomycetaceae</taxon>
        <taxon>Streptomyces</taxon>
    </lineage>
</organism>
<accession>A0ABU3ALE0</accession>
<evidence type="ECO:0000313" key="9">
    <source>
        <dbReference type="Proteomes" id="UP001180724"/>
    </source>
</evidence>
<keyword evidence="3" id="KW-0408">Iron</keyword>
<keyword evidence="5" id="KW-1015">Disulfide bond</keyword>
<dbReference type="InterPro" id="IPR036922">
    <property type="entry name" value="Rieske_2Fe-2S_sf"/>
</dbReference>
<evidence type="ECO:0000256" key="5">
    <source>
        <dbReference type="ARBA" id="ARBA00023157"/>
    </source>
</evidence>
<evidence type="ECO:0000256" key="1">
    <source>
        <dbReference type="ARBA" id="ARBA00022714"/>
    </source>
</evidence>
<protein>
    <submittedName>
        <fullName evidence="8">Rieske 2Fe-2S domain-containing protein</fullName>
    </submittedName>
</protein>
<reference evidence="8" key="1">
    <citation type="submission" date="2024-05" db="EMBL/GenBank/DDBJ databases">
        <title>30 novel species of actinomycetes from the DSMZ collection.</title>
        <authorList>
            <person name="Nouioui I."/>
        </authorList>
    </citation>
    <scope>NUCLEOTIDE SEQUENCE</scope>
    <source>
        <strain evidence="8">DSM 40712</strain>
    </source>
</reference>
<dbReference type="Pfam" id="PF00355">
    <property type="entry name" value="Rieske"/>
    <property type="match status" value="1"/>
</dbReference>
<sequence>MCADGSTGTGAAGLAAALTARGGPDDGASGGGENAGAGPALAATSDTPEGGGKVFAARKVVVTQPAAGEFEAFAATRTHQGCAVRSVADGVIDCPCRNSTFSIADGSVRSGPAPKPLPPPTVRITVGGDSIQPAG</sequence>
<dbReference type="PRINTS" id="PR00162">
    <property type="entry name" value="RIESKE"/>
</dbReference>
<dbReference type="Proteomes" id="UP001180724">
    <property type="component" value="Unassembled WGS sequence"/>
</dbReference>
<evidence type="ECO:0000256" key="3">
    <source>
        <dbReference type="ARBA" id="ARBA00023004"/>
    </source>
</evidence>
<dbReference type="InterPro" id="IPR017941">
    <property type="entry name" value="Rieske_2Fe-2S"/>
</dbReference>
<dbReference type="EMBL" id="JAVRFH010000009">
    <property type="protein sequence ID" value="MDT0611014.1"/>
    <property type="molecule type" value="Genomic_DNA"/>
</dbReference>
<dbReference type="SUPFAM" id="SSF50022">
    <property type="entry name" value="ISP domain"/>
    <property type="match status" value="1"/>
</dbReference>
<evidence type="ECO:0000256" key="6">
    <source>
        <dbReference type="SAM" id="MobiDB-lite"/>
    </source>
</evidence>
<dbReference type="PROSITE" id="PS51296">
    <property type="entry name" value="RIESKE"/>
    <property type="match status" value="1"/>
</dbReference>
<gene>
    <name evidence="8" type="ORF">RM812_12350</name>
</gene>
<name>A0ABU3ALE0_9ACTN</name>
<evidence type="ECO:0000313" key="8">
    <source>
        <dbReference type="EMBL" id="MDT0611014.1"/>
    </source>
</evidence>
<keyword evidence="9" id="KW-1185">Reference proteome</keyword>
<evidence type="ECO:0000256" key="2">
    <source>
        <dbReference type="ARBA" id="ARBA00022723"/>
    </source>
</evidence>
<dbReference type="Gene3D" id="2.102.10.10">
    <property type="entry name" value="Rieske [2Fe-2S] iron-sulphur domain"/>
    <property type="match status" value="1"/>
</dbReference>
<dbReference type="RefSeq" id="WP_311572516.1">
    <property type="nucleotide sequence ID" value="NZ_JAVRFH010000009.1"/>
</dbReference>
<proteinExistence type="predicted"/>
<comment type="caution">
    <text evidence="8">The sequence shown here is derived from an EMBL/GenBank/DDBJ whole genome shotgun (WGS) entry which is preliminary data.</text>
</comment>
<feature type="domain" description="Rieske" evidence="7">
    <location>
        <begin position="39"/>
        <end position="131"/>
    </location>
</feature>
<dbReference type="InterPro" id="IPR005805">
    <property type="entry name" value="Rieske_Fe-S_prot_C"/>
</dbReference>
<evidence type="ECO:0000259" key="7">
    <source>
        <dbReference type="PROSITE" id="PS51296"/>
    </source>
</evidence>